<dbReference type="InterPro" id="IPR023406">
    <property type="entry name" value="Topo_IA_AS"/>
</dbReference>
<dbReference type="Gene3D" id="1.10.460.10">
    <property type="entry name" value="Topoisomerase I, domain 2"/>
    <property type="match status" value="2"/>
</dbReference>
<dbReference type="Pfam" id="PF01131">
    <property type="entry name" value="Topoisom_bac"/>
    <property type="match status" value="1"/>
</dbReference>
<dbReference type="GO" id="GO:0003677">
    <property type="term" value="F:DNA binding"/>
    <property type="evidence" value="ECO:0007669"/>
    <property type="project" value="UniProtKB-KW"/>
</dbReference>
<accession>A0A6C0IZN1</accession>
<dbReference type="Gene3D" id="3.40.50.140">
    <property type="match status" value="1"/>
</dbReference>
<feature type="domain" description="Topo IA-type catalytic" evidence="8">
    <location>
        <begin position="127"/>
        <end position="577"/>
    </location>
</feature>
<dbReference type="PROSITE" id="PS50880">
    <property type="entry name" value="TOPRIM"/>
    <property type="match status" value="1"/>
</dbReference>
<dbReference type="AlphaFoldDB" id="A0A6C0IZN1"/>
<comment type="similarity">
    <text evidence="2">Belongs to the type IA topoisomerase family.</text>
</comment>
<keyword evidence="4" id="KW-0799">Topoisomerase</keyword>
<keyword evidence="5" id="KW-0238">DNA-binding</keyword>
<dbReference type="EC" id="5.6.2.1" evidence="3"/>
<dbReference type="Gene3D" id="1.10.290.10">
    <property type="entry name" value="Topoisomerase I, domain 4"/>
    <property type="match status" value="1"/>
</dbReference>
<dbReference type="SMART" id="SM00436">
    <property type="entry name" value="TOP1Bc"/>
    <property type="match status" value="1"/>
</dbReference>
<organism evidence="9">
    <name type="scientific">viral metagenome</name>
    <dbReference type="NCBI Taxonomy" id="1070528"/>
    <lineage>
        <taxon>unclassified sequences</taxon>
        <taxon>metagenomes</taxon>
        <taxon>organismal metagenomes</taxon>
    </lineage>
</organism>
<evidence type="ECO:0000256" key="2">
    <source>
        <dbReference type="ARBA" id="ARBA00009446"/>
    </source>
</evidence>
<evidence type="ECO:0000256" key="5">
    <source>
        <dbReference type="ARBA" id="ARBA00023125"/>
    </source>
</evidence>
<feature type="domain" description="Toprim" evidence="7">
    <location>
        <begin position="2"/>
        <end position="109"/>
    </location>
</feature>
<dbReference type="Pfam" id="PF01751">
    <property type="entry name" value="Toprim"/>
    <property type="match status" value="1"/>
</dbReference>
<dbReference type="GO" id="GO:0003917">
    <property type="term" value="F:DNA topoisomerase type I (single strand cut, ATP-independent) activity"/>
    <property type="evidence" value="ECO:0007669"/>
    <property type="project" value="UniProtKB-EC"/>
</dbReference>
<dbReference type="InterPro" id="IPR013826">
    <property type="entry name" value="Topo_IA_cen_sub3"/>
</dbReference>
<evidence type="ECO:0000256" key="1">
    <source>
        <dbReference type="ARBA" id="ARBA00000213"/>
    </source>
</evidence>
<evidence type="ECO:0000259" key="7">
    <source>
        <dbReference type="PROSITE" id="PS50880"/>
    </source>
</evidence>
<reference evidence="9" key="1">
    <citation type="journal article" date="2020" name="Nature">
        <title>Giant virus diversity and host interactions through global metagenomics.</title>
        <authorList>
            <person name="Schulz F."/>
            <person name="Roux S."/>
            <person name="Paez-Espino D."/>
            <person name="Jungbluth S."/>
            <person name="Walsh D.A."/>
            <person name="Denef V.J."/>
            <person name="McMahon K.D."/>
            <person name="Konstantinidis K.T."/>
            <person name="Eloe-Fadrosh E.A."/>
            <person name="Kyrpides N.C."/>
            <person name="Woyke T."/>
        </authorList>
    </citation>
    <scope>NUCLEOTIDE SEQUENCE</scope>
    <source>
        <strain evidence="9">GVMAG-M-3300025695-21</strain>
    </source>
</reference>
<dbReference type="InterPro" id="IPR000380">
    <property type="entry name" value="Topo_IA"/>
</dbReference>
<dbReference type="SUPFAM" id="SSF56712">
    <property type="entry name" value="Prokaryotic type I DNA topoisomerase"/>
    <property type="match status" value="1"/>
</dbReference>
<evidence type="ECO:0000256" key="3">
    <source>
        <dbReference type="ARBA" id="ARBA00012891"/>
    </source>
</evidence>
<dbReference type="GO" id="GO:0006265">
    <property type="term" value="P:DNA topological change"/>
    <property type="evidence" value="ECO:0007669"/>
    <property type="project" value="InterPro"/>
</dbReference>
<dbReference type="PANTHER" id="PTHR42785">
    <property type="entry name" value="DNA TOPOISOMERASE, TYPE IA, CORE"/>
    <property type="match status" value="1"/>
</dbReference>
<evidence type="ECO:0000256" key="6">
    <source>
        <dbReference type="ARBA" id="ARBA00023235"/>
    </source>
</evidence>
<dbReference type="Gene3D" id="2.70.20.10">
    <property type="entry name" value="Topoisomerase I, domain 3"/>
    <property type="match status" value="1"/>
</dbReference>
<dbReference type="PROSITE" id="PS52039">
    <property type="entry name" value="TOPO_IA_2"/>
    <property type="match status" value="1"/>
</dbReference>
<comment type="catalytic activity">
    <reaction evidence="1">
        <text>ATP-independent breakage of single-stranded DNA, followed by passage and rejoining.</text>
        <dbReference type="EC" id="5.6.2.1"/>
    </reaction>
</comment>
<dbReference type="InterPro" id="IPR013825">
    <property type="entry name" value="Topo_IA_cen_sub2"/>
</dbReference>
<dbReference type="EMBL" id="MN740297">
    <property type="protein sequence ID" value="QHT98831.1"/>
    <property type="molecule type" value="Genomic_DNA"/>
</dbReference>
<dbReference type="PANTHER" id="PTHR42785:SF1">
    <property type="entry name" value="DNA TOPOISOMERASE"/>
    <property type="match status" value="1"/>
</dbReference>
<protein>
    <recommendedName>
        <fullName evidence="3">DNA topoisomerase</fullName>
        <ecNumber evidence="3">5.6.2.1</ecNumber>
    </recommendedName>
</protein>
<dbReference type="PROSITE" id="PS00396">
    <property type="entry name" value="TOPO_IA_1"/>
    <property type="match status" value="1"/>
</dbReference>
<dbReference type="SMART" id="SM00493">
    <property type="entry name" value="TOPRIM"/>
    <property type="match status" value="1"/>
</dbReference>
<keyword evidence="6" id="KW-0413">Isomerase</keyword>
<evidence type="ECO:0000313" key="9">
    <source>
        <dbReference type="EMBL" id="QHT98831.1"/>
    </source>
</evidence>
<dbReference type="CDD" id="cd00186">
    <property type="entry name" value="TOP1Ac"/>
    <property type="match status" value="1"/>
</dbReference>
<dbReference type="InterPro" id="IPR006171">
    <property type="entry name" value="TOPRIM_dom"/>
</dbReference>
<dbReference type="InterPro" id="IPR013824">
    <property type="entry name" value="Topo_IA_cen_sub1"/>
</dbReference>
<evidence type="ECO:0000256" key="4">
    <source>
        <dbReference type="ARBA" id="ARBA00023029"/>
    </source>
</evidence>
<dbReference type="SMART" id="SM00437">
    <property type="entry name" value="TOP1Ac"/>
    <property type="match status" value="1"/>
</dbReference>
<dbReference type="InterPro" id="IPR003602">
    <property type="entry name" value="Topo_IA_DNA-bd_dom"/>
</dbReference>
<dbReference type="PRINTS" id="PR00417">
    <property type="entry name" value="PRTPISMRASEI"/>
</dbReference>
<dbReference type="InterPro" id="IPR023405">
    <property type="entry name" value="Topo_IA_core_domain"/>
</dbReference>
<dbReference type="InterPro" id="IPR003601">
    <property type="entry name" value="Topo_IA_2"/>
</dbReference>
<proteinExistence type="inferred from homology"/>
<name>A0A6C0IZN1_9ZZZZ</name>
<sequence length="684" mass="79164">MKSLVIVESYTKSKTIQKYLGNDYIVSYSSGHIYNLPKETLGFNIDDWKPSYISINAKIIKKLREYVKQCDKIYLAADPDIEGEAIAYHIKCALKDLLKKKECYRIKFNEITKPIILDAIENPIDINMNIVKAQETRRIVDRLIGYRISPILWSKFNNNYLSAGRVQLASLLICINQMNKIINKELTPLWTVSCKIKIKSIPLIQANMYRNNELFKSENENDVISIMKSLKTDDKYNIEYTKKESKTYPSAPYTTTTMQQDAYNNHKITSKKTMQLAQDLYENGLITYMRTDSTNISEDAKNLILNYIKKTYGEENAKYRTFKTKVVNAQEAHEAIRVTNPSNIDINNAFTNITSYHIKLYNLIWKRCIACLMADAEYMDIKITLKKDEEFRCIKSFLTKPGYLLVLSPDKKIEDFKNFIEDIENNKIAIAKEFLSKPEINNIPSMFNEVALIKKLEKEGIGRPSTYTATIEKILSKKYVELGSNPHQILELNEYIKKDINIDKNIIKINIGGKEKDLLIPTETGILICDYLKVISPYLCDLKFTALMENELDEIMTGANNIDILNNLNDKINNTIAISANDNKSFITLSNELPKSPIINTKYGYCYYHSDTKKYTNIESYLSWKKIKVDKLEKKDIDFLASLPKKIVIDNKIFYINIGKYGLYLKDESNNNIKLDKKKWDDLI</sequence>
<dbReference type="InterPro" id="IPR013497">
    <property type="entry name" value="Topo_IA_cen"/>
</dbReference>
<evidence type="ECO:0000259" key="8">
    <source>
        <dbReference type="PROSITE" id="PS52039"/>
    </source>
</evidence>